<accession>A0A423WCM1</accession>
<dbReference type="Pfam" id="PF23317">
    <property type="entry name" value="YVC1_C"/>
    <property type="match status" value="1"/>
</dbReference>
<evidence type="ECO:0000256" key="2">
    <source>
        <dbReference type="SAM" id="Phobius"/>
    </source>
</evidence>
<dbReference type="Proteomes" id="UP000284375">
    <property type="component" value="Unassembled WGS sequence"/>
</dbReference>
<feature type="transmembrane region" description="Helical" evidence="2">
    <location>
        <begin position="425"/>
        <end position="442"/>
    </location>
</feature>
<feature type="compositionally biased region" description="Acidic residues" evidence="1">
    <location>
        <begin position="133"/>
        <end position="144"/>
    </location>
</feature>
<organism evidence="4 5">
    <name type="scientific">Cytospora chrysosperma</name>
    <name type="common">Cytospora canker fungus</name>
    <name type="synonym">Sphaeria chrysosperma</name>
    <dbReference type="NCBI Taxonomy" id="252740"/>
    <lineage>
        <taxon>Eukaryota</taxon>
        <taxon>Fungi</taxon>
        <taxon>Dikarya</taxon>
        <taxon>Ascomycota</taxon>
        <taxon>Pezizomycotina</taxon>
        <taxon>Sordariomycetes</taxon>
        <taxon>Sordariomycetidae</taxon>
        <taxon>Diaporthales</taxon>
        <taxon>Cytosporaceae</taxon>
        <taxon>Cytospora</taxon>
    </lineage>
</organism>
<keyword evidence="5" id="KW-1185">Reference proteome</keyword>
<sequence length="722" mass="80327">MASDDKPSTALGMPQVPTIKDDDSFAEVSKKLALYIIDAVDSPLSWEDLRSSKHLKALQPLINYLSKDCHHTAVVAALIALKGHFKAIESDDNCDINEARGFACELVAWQFVLTLSDQEALEYLLFELREDDEDKDGDQDDEETGLLSSLRNRHSSPSRRANGHQNGNGGAANGDDTKANKGEGFAEPFMNLNTLEIATVSGAKKFLSQRAVQDVIDGIWYGDIVFWDRLTVNAVKKPRFHGKRVSDPWCRLRVPRYMKTFEIVFFICFLALFYVVSLQRDLYHITLWEVLFYICTLGFAFDELDDFLESGAYFYSADIWSLWDIGILLIGVTFFVLRMIGLSTGHEETTEWAFNILALHSLLLTPRIFSLLSLSPYYGCLLPCLKEMAKQFIRFLGFTLIIYLGFFSTFILLARGHFPLDTLSITVLKVFFGAGVVGFDIAPKVSPYLGLPVMIVFVCLTNQLLITSMMAHISNSLRQVLDSSREEYLYVYSVYVLEAVTSDKLTYFQAPFNLIPIIVFRPLILVTSEKTAQRIRILLLKGTHAPLIGAIWLFEKWEIFALRREAIEKAALSFGFDTISSRTRQGQPLLTEAQAVNKPSSKKHTLKMPKKLHVPAALLSKASKRTSKQSGTNQDGRGRVNTAPAVVEENPTPGNVAGPEPAVPAVSAPQPEVVSAPGEATSAAEAIPASDVATMMRMLKELSTQVEEVRASLVKHDAGAIE</sequence>
<feature type="transmembrane region" description="Helical" evidence="2">
    <location>
        <begin position="392"/>
        <end position="413"/>
    </location>
</feature>
<keyword evidence="2" id="KW-0812">Transmembrane</keyword>
<feature type="transmembrane region" description="Helical" evidence="2">
    <location>
        <begin position="321"/>
        <end position="340"/>
    </location>
</feature>
<feature type="transmembrane region" description="Helical" evidence="2">
    <location>
        <begin position="257"/>
        <end position="275"/>
    </location>
</feature>
<dbReference type="OrthoDB" id="310870at2759"/>
<protein>
    <recommendedName>
        <fullName evidence="3">Calcium channel YVC1-like C-terminal transmembrane domain-containing protein</fullName>
    </recommendedName>
</protein>
<feature type="transmembrane region" description="Helical" evidence="2">
    <location>
        <begin position="282"/>
        <end position="301"/>
    </location>
</feature>
<dbReference type="EMBL" id="LJZO01000007">
    <property type="protein sequence ID" value="ROW01048.1"/>
    <property type="molecule type" value="Genomic_DNA"/>
</dbReference>
<dbReference type="InterPro" id="IPR052971">
    <property type="entry name" value="TRP_calcium_channel"/>
</dbReference>
<feature type="domain" description="Calcium channel YVC1-like C-terminal transmembrane" evidence="3">
    <location>
        <begin position="266"/>
        <end position="557"/>
    </location>
</feature>
<keyword evidence="2" id="KW-1133">Transmembrane helix</keyword>
<dbReference type="PANTHER" id="PTHR35859:SF5">
    <property type="entry name" value="ION TRANSPORT DOMAIN-CONTAINING PROTEIN"/>
    <property type="match status" value="1"/>
</dbReference>
<reference evidence="4 5" key="1">
    <citation type="submission" date="2015-09" db="EMBL/GenBank/DDBJ databases">
        <title>Host preference determinants of Valsa canker pathogens revealed by comparative genomics.</title>
        <authorList>
            <person name="Yin Z."/>
            <person name="Huang L."/>
        </authorList>
    </citation>
    <scope>NUCLEOTIDE SEQUENCE [LARGE SCALE GENOMIC DNA]</scope>
    <source>
        <strain evidence="4 5">YSFL</strain>
    </source>
</reference>
<evidence type="ECO:0000313" key="4">
    <source>
        <dbReference type="EMBL" id="ROW01048.1"/>
    </source>
</evidence>
<dbReference type="AlphaFoldDB" id="A0A423WCM1"/>
<feature type="transmembrane region" description="Helical" evidence="2">
    <location>
        <begin position="448"/>
        <end position="471"/>
    </location>
</feature>
<feature type="region of interest" description="Disordered" evidence="1">
    <location>
        <begin position="619"/>
        <end position="655"/>
    </location>
</feature>
<gene>
    <name evidence="4" type="ORF">VSDG_02789</name>
</gene>
<comment type="caution">
    <text evidence="4">The sequence shown here is derived from an EMBL/GenBank/DDBJ whole genome shotgun (WGS) entry which is preliminary data.</text>
</comment>
<evidence type="ECO:0000313" key="5">
    <source>
        <dbReference type="Proteomes" id="UP000284375"/>
    </source>
</evidence>
<proteinExistence type="predicted"/>
<keyword evidence="2" id="KW-0472">Membrane</keyword>
<evidence type="ECO:0000256" key="1">
    <source>
        <dbReference type="SAM" id="MobiDB-lite"/>
    </source>
</evidence>
<feature type="region of interest" description="Disordered" evidence="1">
    <location>
        <begin position="133"/>
        <end position="180"/>
    </location>
</feature>
<dbReference type="PANTHER" id="PTHR35859">
    <property type="entry name" value="NONSELECTIVE CATION CHANNEL PROTEIN"/>
    <property type="match status" value="1"/>
</dbReference>
<name>A0A423WCM1_CYTCH</name>
<dbReference type="STRING" id="252740.A0A423WCM1"/>
<dbReference type="InterPro" id="IPR056336">
    <property type="entry name" value="YVC1_C"/>
</dbReference>
<evidence type="ECO:0000259" key="3">
    <source>
        <dbReference type="Pfam" id="PF23317"/>
    </source>
</evidence>